<feature type="compositionally biased region" description="Low complexity" evidence="7">
    <location>
        <begin position="16"/>
        <end position="28"/>
    </location>
</feature>
<dbReference type="GO" id="GO:0006364">
    <property type="term" value="P:rRNA processing"/>
    <property type="evidence" value="ECO:0007669"/>
    <property type="project" value="UniProtKB-KW"/>
</dbReference>
<evidence type="ECO:0000313" key="8">
    <source>
        <dbReference type="EMBL" id="CAD0083013.1"/>
    </source>
</evidence>
<feature type="region of interest" description="Disordered" evidence="7">
    <location>
        <begin position="121"/>
        <end position="147"/>
    </location>
</feature>
<evidence type="ECO:0008006" key="10">
    <source>
        <dbReference type="Google" id="ProtNLM"/>
    </source>
</evidence>
<keyword evidence="9" id="KW-1185">Reference proteome</keyword>
<organism evidence="8 9">
    <name type="scientific">Aureobasidium vineae</name>
    <dbReference type="NCBI Taxonomy" id="2773715"/>
    <lineage>
        <taxon>Eukaryota</taxon>
        <taxon>Fungi</taxon>
        <taxon>Dikarya</taxon>
        <taxon>Ascomycota</taxon>
        <taxon>Pezizomycotina</taxon>
        <taxon>Dothideomycetes</taxon>
        <taxon>Dothideomycetidae</taxon>
        <taxon>Dothideales</taxon>
        <taxon>Saccotheciaceae</taxon>
        <taxon>Aureobasidium</taxon>
    </lineage>
</organism>
<dbReference type="GO" id="GO:0034388">
    <property type="term" value="C:Pwp2p-containing subcomplex of 90S preribosome"/>
    <property type="evidence" value="ECO:0007669"/>
    <property type="project" value="TreeGrafter"/>
</dbReference>
<gene>
    <name evidence="8" type="ORF">AWRI4619_LOCUS1580</name>
</gene>
<dbReference type="InterPro" id="IPR036322">
    <property type="entry name" value="WD40_repeat_dom_sf"/>
</dbReference>
<keyword evidence="2" id="KW-0698">rRNA processing</keyword>
<feature type="region of interest" description="Disordered" evidence="7">
    <location>
        <begin position="1"/>
        <end position="105"/>
    </location>
</feature>
<dbReference type="SUPFAM" id="SSF50978">
    <property type="entry name" value="WD40 repeat-like"/>
    <property type="match status" value="1"/>
</dbReference>
<dbReference type="GO" id="GO:0032040">
    <property type="term" value="C:small-subunit processome"/>
    <property type="evidence" value="ECO:0007669"/>
    <property type="project" value="TreeGrafter"/>
</dbReference>
<dbReference type="FunFam" id="2.130.10.10:FF:000549">
    <property type="entry name" value="Small nucleolar ribonucleoprotein complex subunit"/>
    <property type="match status" value="1"/>
</dbReference>
<feature type="compositionally biased region" description="Acidic residues" evidence="7">
    <location>
        <begin position="132"/>
        <end position="147"/>
    </location>
</feature>
<protein>
    <recommendedName>
        <fullName evidence="10">WD40 repeat-like protein</fullName>
    </recommendedName>
</protein>
<keyword evidence="5" id="KW-0539">Nucleus</keyword>
<dbReference type="PANTHER" id="PTHR18359:SF0">
    <property type="entry name" value="U3 SMALL NUCLEOLAR RNA-ASSOCIATED PROTEIN 18 HOMOLOG"/>
    <property type="match status" value="1"/>
</dbReference>
<feature type="compositionally biased region" description="Acidic residues" evidence="7">
    <location>
        <begin position="50"/>
        <end position="66"/>
    </location>
</feature>
<feature type="compositionally biased region" description="Acidic residues" evidence="7">
    <location>
        <begin position="231"/>
        <end position="253"/>
    </location>
</feature>
<dbReference type="EMBL" id="CAIJEN010000002">
    <property type="protein sequence ID" value="CAD0083013.1"/>
    <property type="molecule type" value="Genomic_DNA"/>
</dbReference>
<dbReference type="Proteomes" id="UP000716446">
    <property type="component" value="Unassembled WGS sequence"/>
</dbReference>
<dbReference type="Gene3D" id="2.130.10.10">
    <property type="entry name" value="YVTN repeat-like/Quinoprotein amine dehydrogenase"/>
    <property type="match status" value="1"/>
</dbReference>
<comment type="similarity">
    <text evidence="6">Belongs to the WD repeat UTP18 family.</text>
</comment>
<comment type="subcellular location">
    <subcellularLocation>
        <location evidence="1">Nucleus</location>
        <location evidence="1">Nucleolus</location>
    </subcellularLocation>
</comment>
<evidence type="ECO:0000256" key="3">
    <source>
        <dbReference type="ARBA" id="ARBA00022574"/>
    </source>
</evidence>
<evidence type="ECO:0000256" key="5">
    <source>
        <dbReference type="ARBA" id="ARBA00023242"/>
    </source>
</evidence>
<dbReference type="InterPro" id="IPR001680">
    <property type="entry name" value="WD40_rpt"/>
</dbReference>
<comment type="caution">
    <text evidence="8">The sequence shown here is derived from an EMBL/GenBank/DDBJ whole genome shotgun (WGS) entry which is preliminary data.</text>
</comment>
<dbReference type="AlphaFoldDB" id="A0A9N8JDC2"/>
<feature type="region of interest" description="Disordered" evidence="7">
    <location>
        <begin position="217"/>
        <end position="273"/>
    </location>
</feature>
<proteinExistence type="inferred from homology"/>
<name>A0A9N8JDC2_9PEZI</name>
<sequence length="630" mass="69041">MARTKSKKDNRQNGVKAKASAPAKKSAPVQDDSASDMSDLEQYDAPAGQDDMDISEDDKDAAEEELERAVFGDSMGFRAGLAGFETGLDDEDSADEGAAASGDEQAYDGLADADLFFTDVGASTDLKPAPATEEEEEDEGAAWQDSDDERMVVSLASVPRLRKLRRTEAEDVISGKDYVRRLRKQYANSSRNRINSLANIVTAYEMLNPVPDWAVEAAQKGPRKKRRLSYDDLDAESDEDMDMDDEEGDDEISAEPLSKLLQGGGLVRRTENKKRKLRPEVIDIQRTKDIGTTQPSAITSLQYHPELPLLLSSGPSSTLYLHHIVASPPAPEANPLLTSLHIRKTPLTTTTFHPNDPRIFLSARRRYFHVWNLETGKVEKIARVYGHQHEQRSMERFKLSPDGRSMALIGSARKGGGVINILDAHTLQWASQVRVESNNGIADFAWWRDSRGMSIAGKNGEVTEWNMDEQRAIARWQDEGAVGTTTITLGGDNGNAGSPIGKDRWVAVGSSSGVVNIYDRRAWLIASASSTDALASPIPSAPKPTRALDNLTTPISHLTFSPDGQMLVMASRWKKDALRIVHLPTCTVFKNWPTSNTPLGRITGVAFAPGSDGLAVANEQGKIRCWEVRA</sequence>
<dbReference type="InterPro" id="IPR015943">
    <property type="entry name" value="WD40/YVTN_repeat-like_dom_sf"/>
</dbReference>
<keyword evidence="3" id="KW-0853">WD repeat</keyword>
<evidence type="ECO:0000256" key="2">
    <source>
        <dbReference type="ARBA" id="ARBA00022552"/>
    </source>
</evidence>
<keyword evidence="4" id="KW-0677">Repeat</keyword>
<dbReference type="SMART" id="SM00320">
    <property type="entry name" value="WD40"/>
    <property type="match status" value="6"/>
</dbReference>
<reference evidence="8" key="1">
    <citation type="submission" date="2020-06" db="EMBL/GenBank/DDBJ databases">
        <authorList>
            <person name="Onetto C."/>
        </authorList>
    </citation>
    <scope>NUCLEOTIDE SEQUENCE</scope>
</reference>
<evidence type="ECO:0000256" key="1">
    <source>
        <dbReference type="ARBA" id="ARBA00004604"/>
    </source>
</evidence>
<evidence type="ECO:0000256" key="7">
    <source>
        <dbReference type="SAM" id="MobiDB-lite"/>
    </source>
</evidence>
<evidence type="ECO:0000256" key="6">
    <source>
        <dbReference type="ARBA" id="ARBA00025767"/>
    </source>
</evidence>
<accession>A0A9N8JDC2</accession>
<evidence type="ECO:0000256" key="4">
    <source>
        <dbReference type="ARBA" id="ARBA00022737"/>
    </source>
</evidence>
<evidence type="ECO:0000313" key="9">
    <source>
        <dbReference type="Proteomes" id="UP000716446"/>
    </source>
</evidence>
<dbReference type="PANTHER" id="PTHR18359">
    <property type="entry name" value="WD-REPEAT PROTEIN-RELATED"/>
    <property type="match status" value="1"/>
</dbReference>
<dbReference type="InterPro" id="IPR045161">
    <property type="entry name" value="Utp18"/>
</dbReference>